<evidence type="ECO:0000313" key="2">
    <source>
        <dbReference type="EMBL" id="OAH60851.1"/>
    </source>
</evidence>
<dbReference type="Proteomes" id="UP000076935">
    <property type="component" value="Unassembled WGS sequence"/>
</dbReference>
<feature type="region of interest" description="Disordered" evidence="1">
    <location>
        <begin position="78"/>
        <end position="103"/>
    </location>
</feature>
<gene>
    <name evidence="2" type="ORF">AWH49_14810</name>
</gene>
<name>A0A177L820_9BACI</name>
<sequence length="103" mass="10811">MNNRNGMLSSMLSLGAIGAAIFGIARGLRSGTFQPFLQTIMSSMTGSAAQQVPQAAQGMMNGQATQGMMNGQATQKMAQPLQGMMNNQASQQQSSNQTPNNVK</sequence>
<evidence type="ECO:0000256" key="1">
    <source>
        <dbReference type="SAM" id="MobiDB-lite"/>
    </source>
</evidence>
<organism evidence="2 3">
    <name type="scientific">Domibacillus aminovorans</name>
    <dbReference type="NCBI Taxonomy" id="29332"/>
    <lineage>
        <taxon>Bacteria</taxon>
        <taxon>Bacillati</taxon>
        <taxon>Bacillota</taxon>
        <taxon>Bacilli</taxon>
        <taxon>Bacillales</taxon>
        <taxon>Bacillaceae</taxon>
        <taxon>Domibacillus</taxon>
    </lineage>
</organism>
<proteinExistence type="predicted"/>
<accession>A0A177L820</accession>
<evidence type="ECO:0000313" key="3">
    <source>
        <dbReference type="Proteomes" id="UP000076935"/>
    </source>
</evidence>
<protein>
    <submittedName>
        <fullName evidence="2">Uncharacterized protein</fullName>
    </submittedName>
</protein>
<comment type="caution">
    <text evidence="2">The sequence shown here is derived from an EMBL/GenBank/DDBJ whole genome shotgun (WGS) entry which is preliminary data.</text>
</comment>
<reference evidence="2 3" key="1">
    <citation type="submission" date="2016-01" db="EMBL/GenBank/DDBJ databases">
        <title>Investigation of taxonomic status of Bacillus aminovorans.</title>
        <authorList>
            <person name="Verma A."/>
            <person name="Pal Y."/>
            <person name="Krishnamurthi S."/>
        </authorList>
    </citation>
    <scope>NUCLEOTIDE SEQUENCE [LARGE SCALE GENOMIC DNA]</scope>
    <source>
        <strain evidence="2 3">DSM 1314</strain>
    </source>
</reference>
<dbReference type="EMBL" id="LQWY01000030">
    <property type="protein sequence ID" value="OAH60851.1"/>
    <property type="molecule type" value="Genomic_DNA"/>
</dbReference>
<keyword evidence="3" id="KW-1185">Reference proteome</keyword>
<feature type="compositionally biased region" description="Low complexity" evidence="1">
    <location>
        <begin position="86"/>
        <end position="103"/>
    </location>
</feature>
<dbReference type="RefSeq" id="WP_063965767.1">
    <property type="nucleotide sequence ID" value="NZ_JBCNAN010000080.1"/>
</dbReference>
<dbReference type="AlphaFoldDB" id="A0A177L820"/>